<keyword evidence="2" id="KW-0378">Hydrolase</keyword>
<evidence type="ECO:0000313" key="2">
    <source>
        <dbReference type="EMBL" id="NNG37109.1"/>
    </source>
</evidence>
<dbReference type="Proteomes" id="UP000562984">
    <property type="component" value="Unassembled WGS sequence"/>
</dbReference>
<dbReference type="RefSeq" id="WP_171200807.1">
    <property type="nucleotide sequence ID" value="NZ_JABEND010000010.1"/>
</dbReference>
<dbReference type="SUPFAM" id="SSF53474">
    <property type="entry name" value="alpha/beta-Hydrolases"/>
    <property type="match status" value="1"/>
</dbReference>
<reference evidence="2 3" key="1">
    <citation type="submission" date="2020-05" db="EMBL/GenBank/DDBJ databases">
        <title>Nakamurella sp. DB0629 isolated from air conditioner.</title>
        <authorList>
            <person name="Kim D.H."/>
            <person name="Kim D.-U."/>
        </authorList>
    </citation>
    <scope>NUCLEOTIDE SEQUENCE [LARGE SCALE GENOMIC DNA]</scope>
    <source>
        <strain evidence="2 3">DB0629</strain>
    </source>
</reference>
<dbReference type="AlphaFoldDB" id="A0A849A987"/>
<feature type="domain" description="Serine aminopeptidase S33" evidence="1">
    <location>
        <begin position="175"/>
        <end position="392"/>
    </location>
</feature>
<dbReference type="InterPro" id="IPR022742">
    <property type="entry name" value="Hydrolase_4"/>
</dbReference>
<dbReference type="PANTHER" id="PTHR43265">
    <property type="entry name" value="ESTERASE ESTD"/>
    <property type="match status" value="1"/>
</dbReference>
<evidence type="ECO:0000313" key="3">
    <source>
        <dbReference type="Proteomes" id="UP000562984"/>
    </source>
</evidence>
<dbReference type="Pfam" id="PF12146">
    <property type="entry name" value="Hydrolase_4"/>
    <property type="match status" value="1"/>
</dbReference>
<dbReference type="InterPro" id="IPR053145">
    <property type="entry name" value="AB_hydrolase_Est10"/>
</dbReference>
<dbReference type="Gene3D" id="3.40.50.1820">
    <property type="entry name" value="alpha/beta hydrolase"/>
    <property type="match status" value="1"/>
</dbReference>
<dbReference type="PANTHER" id="PTHR43265:SF1">
    <property type="entry name" value="ESTERASE ESTD"/>
    <property type="match status" value="1"/>
</dbReference>
<protein>
    <submittedName>
        <fullName evidence="2">Alpha/beta fold hydrolase</fullName>
    </submittedName>
</protein>
<organism evidence="2 3">
    <name type="scientific">Nakamurella aerolata</name>
    <dbReference type="NCBI Taxonomy" id="1656892"/>
    <lineage>
        <taxon>Bacteria</taxon>
        <taxon>Bacillati</taxon>
        <taxon>Actinomycetota</taxon>
        <taxon>Actinomycetes</taxon>
        <taxon>Nakamurellales</taxon>
        <taxon>Nakamurellaceae</taxon>
        <taxon>Nakamurella</taxon>
    </lineage>
</organism>
<dbReference type="InterPro" id="IPR029058">
    <property type="entry name" value="AB_hydrolase_fold"/>
</dbReference>
<comment type="caution">
    <text evidence="2">The sequence shown here is derived from an EMBL/GenBank/DDBJ whole genome shotgun (WGS) entry which is preliminary data.</text>
</comment>
<proteinExistence type="predicted"/>
<sequence>MARVTIDGSALVIQLGRWERLLTFRFGAGGRLEIPWSDVVSVDVVPRPVQEIRGLLRAPGQGAPLPRRIGTFRGPGRKVLAAFAVRRPALRLTLRNQPWDVALLEVPDPERLAVDIDTELGESRQPAGCWRLPDGVTLAGTYSEPTDGAPVAVALLLPGSGPLDRDSQLPRMQLGVTAELAQALADNGIASVRYDKRGVGASGGDYLATGLWQLVADARTIVDAVHADHPQLPLFVVGHSEGALIATALAGAEQPPPGLRGVVLLAGSAGTGEQTLRYQSRQLDKSIPRSVLRLLRLLRIDLEAKQRKSFDKLRATTGDVARVAGKKLNARWWRELLDFNSDEYLARITVPVLAITGDKDLQVNPDDPARIEELVPGDVETERVPDLTHLLRKDAAPASLRRYRAQLRAGGADQHVLQEVSRWIDRQARG</sequence>
<gene>
    <name evidence="2" type="ORF">HKD39_15625</name>
</gene>
<accession>A0A849A987</accession>
<name>A0A849A987_9ACTN</name>
<dbReference type="EMBL" id="JABEND010000010">
    <property type="protein sequence ID" value="NNG37109.1"/>
    <property type="molecule type" value="Genomic_DNA"/>
</dbReference>
<keyword evidence="3" id="KW-1185">Reference proteome</keyword>
<evidence type="ECO:0000259" key="1">
    <source>
        <dbReference type="Pfam" id="PF12146"/>
    </source>
</evidence>
<dbReference type="GO" id="GO:0052689">
    <property type="term" value="F:carboxylic ester hydrolase activity"/>
    <property type="evidence" value="ECO:0007669"/>
    <property type="project" value="TreeGrafter"/>
</dbReference>